<accession>A0A0A8ZYC4</accession>
<evidence type="ECO:0000313" key="1">
    <source>
        <dbReference type="EMBL" id="JAD44384.1"/>
    </source>
</evidence>
<sequence length="79" mass="9111">MKGLIYQALFLTLSITSVLPIKKLLFALLCDSPHVFTKRSPKSLASLFWKVETSSNILDNCLIEMFRVLAVVQRWEAYY</sequence>
<dbReference type="AlphaFoldDB" id="A0A0A8ZYC4"/>
<proteinExistence type="predicted"/>
<organism evidence="1">
    <name type="scientific">Arundo donax</name>
    <name type="common">Giant reed</name>
    <name type="synonym">Donax arundinaceus</name>
    <dbReference type="NCBI Taxonomy" id="35708"/>
    <lineage>
        <taxon>Eukaryota</taxon>
        <taxon>Viridiplantae</taxon>
        <taxon>Streptophyta</taxon>
        <taxon>Embryophyta</taxon>
        <taxon>Tracheophyta</taxon>
        <taxon>Spermatophyta</taxon>
        <taxon>Magnoliopsida</taxon>
        <taxon>Liliopsida</taxon>
        <taxon>Poales</taxon>
        <taxon>Poaceae</taxon>
        <taxon>PACMAD clade</taxon>
        <taxon>Arundinoideae</taxon>
        <taxon>Arundineae</taxon>
        <taxon>Arundo</taxon>
    </lineage>
</organism>
<reference evidence="1" key="1">
    <citation type="submission" date="2014-09" db="EMBL/GenBank/DDBJ databases">
        <authorList>
            <person name="Magalhaes I.L.F."/>
            <person name="Oliveira U."/>
            <person name="Santos F.R."/>
            <person name="Vidigal T.H.D.A."/>
            <person name="Brescovit A.D."/>
            <person name="Santos A.J."/>
        </authorList>
    </citation>
    <scope>NUCLEOTIDE SEQUENCE</scope>
    <source>
        <tissue evidence="1">Shoot tissue taken approximately 20 cm above the soil surface</tissue>
    </source>
</reference>
<reference evidence="1" key="2">
    <citation type="journal article" date="2015" name="Data Brief">
        <title>Shoot transcriptome of the giant reed, Arundo donax.</title>
        <authorList>
            <person name="Barrero R.A."/>
            <person name="Guerrero F.D."/>
            <person name="Moolhuijzen P."/>
            <person name="Goolsby J.A."/>
            <person name="Tidwell J."/>
            <person name="Bellgard S.E."/>
            <person name="Bellgard M.I."/>
        </authorList>
    </citation>
    <scope>NUCLEOTIDE SEQUENCE</scope>
    <source>
        <tissue evidence="1">Shoot tissue taken approximately 20 cm above the soil surface</tissue>
    </source>
</reference>
<protein>
    <submittedName>
        <fullName evidence="1">Uncharacterized protein</fullName>
    </submittedName>
</protein>
<dbReference type="EMBL" id="GBRH01253511">
    <property type="protein sequence ID" value="JAD44384.1"/>
    <property type="molecule type" value="Transcribed_RNA"/>
</dbReference>
<name>A0A0A8ZYC4_ARUDO</name>